<evidence type="ECO:0000313" key="5">
    <source>
        <dbReference type="EMBL" id="PFH48325.1"/>
    </source>
</evidence>
<protein>
    <submittedName>
        <fullName evidence="5">Glycosyltransferase family 90 protein</fullName>
    </submittedName>
</protein>
<reference evidence="5 6" key="1">
    <citation type="submission" date="2014-02" db="EMBL/GenBank/DDBJ databases">
        <title>Transposable element dynamics among asymbiotic and ectomycorrhizal Amanita fungi.</title>
        <authorList>
            <consortium name="DOE Joint Genome Institute"/>
            <person name="Hess J."/>
            <person name="Skrede I."/>
            <person name="Wolfe B."/>
            <person name="LaButti K."/>
            <person name="Ohm R.A."/>
            <person name="Grigoriev I.V."/>
            <person name="Pringle A."/>
        </authorList>
    </citation>
    <scope>NUCLEOTIDE SEQUENCE [LARGE SCALE GENOMIC DNA]</scope>
    <source>
        <strain evidence="5 6">SKay4041</strain>
    </source>
</reference>
<evidence type="ECO:0000259" key="4">
    <source>
        <dbReference type="SMART" id="SM00672"/>
    </source>
</evidence>
<name>A0A2A9NBC3_9AGAR</name>
<dbReference type="SMART" id="SM00672">
    <property type="entry name" value="CAP10"/>
    <property type="match status" value="1"/>
</dbReference>
<organism evidence="5 6">
    <name type="scientific">Amanita thiersii Skay4041</name>
    <dbReference type="NCBI Taxonomy" id="703135"/>
    <lineage>
        <taxon>Eukaryota</taxon>
        <taxon>Fungi</taxon>
        <taxon>Dikarya</taxon>
        <taxon>Basidiomycota</taxon>
        <taxon>Agaricomycotina</taxon>
        <taxon>Agaricomycetes</taxon>
        <taxon>Agaricomycetidae</taxon>
        <taxon>Agaricales</taxon>
        <taxon>Pluteineae</taxon>
        <taxon>Amanitaceae</taxon>
        <taxon>Amanita</taxon>
    </lineage>
</organism>
<evidence type="ECO:0000313" key="6">
    <source>
        <dbReference type="Proteomes" id="UP000242287"/>
    </source>
</evidence>
<gene>
    <name evidence="5" type="ORF">AMATHDRAFT_65744</name>
</gene>
<evidence type="ECO:0000256" key="1">
    <source>
        <dbReference type="ARBA" id="ARBA00010118"/>
    </source>
</evidence>
<accession>A0A2A9NBC3</accession>
<dbReference type="OrthoDB" id="202415at2759"/>
<dbReference type="PANTHER" id="PTHR12203:SF35">
    <property type="entry name" value="PROTEIN O-GLUCOSYLTRANSFERASE 1"/>
    <property type="match status" value="1"/>
</dbReference>
<dbReference type="EMBL" id="KZ302067">
    <property type="protein sequence ID" value="PFH48325.1"/>
    <property type="molecule type" value="Genomic_DNA"/>
</dbReference>
<proteinExistence type="inferred from homology"/>
<feature type="domain" description="Glycosyl transferase CAP10" evidence="4">
    <location>
        <begin position="369"/>
        <end position="673"/>
    </location>
</feature>
<comment type="similarity">
    <text evidence="1">Belongs to the glycosyltransferase 90 family.</text>
</comment>
<dbReference type="PANTHER" id="PTHR12203">
    <property type="entry name" value="KDEL LYS-ASP-GLU-LEU CONTAINING - RELATED"/>
    <property type="match status" value="1"/>
</dbReference>
<dbReference type="Proteomes" id="UP000242287">
    <property type="component" value="Unassembled WGS sequence"/>
</dbReference>
<evidence type="ECO:0000256" key="2">
    <source>
        <dbReference type="ARBA" id="ARBA00022679"/>
    </source>
</evidence>
<sequence>MEEVDKQAPAVPNKSKSRLQQQRRGWRPNLNFKNFARATDVERAVAHALPHPGNATHSMRSAGKRRSQALLSFLNRHSGSIFIFVVVIVFLRAGFYAGQNRPESSSHHVLNKDDTNWFAKPGSLLTPSDSSTKQRAAMQHPIPKLMEDAEAQYKEKLRSQSKTLKAAVAEYKRRYNRDPPKGFDQWFKFAKQNNVKMVDEYDGMVSDLEPFWELPSRELRRRSRQVAQLPSIDLVRITNGVPKAMKVVKDGFDDSEANARAHGFVSMMTRFAKRLPDMEFPINAKAEGRVLVPWEHRKYPNMTQQDSSGGIETILGNSFEYDWGGNGNVWEAWRRTCDPSSPARRLFASLRNSFAVRSNNYLAEPNSLPGSDFRFMKGTSAKFDFCEHPHAHYTQGHFFSDWRTIPALYPVFSPAKAKGYSDIRVPSHYYYGSTPAYTYGWDRVNLELKDVDQMEVPWEDKIDKIFWRGATTGGGSHPPGFTPQYQRHRFLRMASDKSDTNRSITYTVPSTNPPNFVTTQVSMGKLNEEIMDAAFTKAMAPETYPGGLEALEAAHRFGDAVPLGRHWSYRYLVDLDGMSYSGRFMAFLASDSVPIKSTVYEEFYSDWIQPWVQFIPLSSSYKEVYNIYAYFTGPTKATLEAANSSLASTPIERRRSVEGDKRLRRIARAGKEWKRTIGRKVDMEVYVYRLCLEWARLWADDREAMSFRL</sequence>
<dbReference type="GO" id="GO:0016740">
    <property type="term" value="F:transferase activity"/>
    <property type="evidence" value="ECO:0007669"/>
    <property type="project" value="UniProtKB-KW"/>
</dbReference>
<dbReference type="STRING" id="703135.A0A2A9NBC3"/>
<keyword evidence="6" id="KW-1185">Reference proteome</keyword>
<feature type="region of interest" description="Disordered" evidence="3">
    <location>
        <begin position="1"/>
        <end position="24"/>
    </location>
</feature>
<dbReference type="InterPro" id="IPR006598">
    <property type="entry name" value="CAP10"/>
</dbReference>
<dbReference type="InterPro" id="IPR051091">
    <property type="entry name" value="O-Glucosyltr/Glycosyltrsf_90"/>
</dbReference>
<dbReference type="AlphaFoldDB" id="A0A2A9NBC3"/>
<dbReference type="Pfam" id="PF05686">
    <property type="entry name" value="Glyco_transf_90"/>
    <property type="match status" value="1"/>
</dbReference>
<keyword evidence="2 5" id="KW-0808">Transferase</keyword>
<evidence type="ECO:0000256" key="3">
    <source>
        <dbReference type="SAM" id="MobiDB-lite"/>
    </source>
</evidence>